<organism evidence="1 2">
    <name type="scientific">Zooshikella ganghwensis</name>
    <dbReference type="NCBI Taxonomy" id="202772"/>
    <lineage>
        <taxon>Bacteria</taxon>
        <taxon>Pseudomonadati</taxon>
        <taxon>Pseudomonadota</taxon>
        <taxon>Gammaproteobacteria</taxon>
        <taxon>Oceanospirillales</taxon>
        <taxon>Zooshikellaceae</taxon>
        <taxon>Zooshikella</taxon>
    </lineage>
</organism>
<proteinExistence type="predicted"/>
<dbReference type="EMBL" id="NDXW01000001">
    <property type="protein sequence ID" value="RDH43479.1"/>
    <property type="molecule type" value="Genomic_DNA"/>
</dbReference>
<evidence type="ECO:0000313" key="2">
    <source>
        <dbReference type="Proteomes" id="UP000257039"/>
    </source>
</evidence>
<comment type="caution">
    <text evidence="1">The sequence shown here is derived from an EMBL/GenBank/DDBJ whole genome shotgun (WGS) entry which is preliminary data.</text>
</comment>
<dbReference type="AlphaFoldDB" id="A0A4P9VLP4"/>
<keyword evidence="2" id="KW-1185">Reference proteome</keyword>
<sequence length="61" mass="6789">MSTYLVNYLGRLTVPTKLNKLAAQSTLGVSCKRISKCMNEIATLDIFEHKPVLWIILAAPL</sequence>
<reference evidence="1 2" key="1">
    <citation type="submission" date="2017-04" db="EMBL/GenBank/DDBJ databases">
        <title>Draft genome sequence of Zooshikella ganghwensis VG4 isolated from Red Sea sediments.</title>
        <authorList>
            <person name="Rehman Z."/>
            <person name="Alam I."/>
            <person name="Kamau A."/>
            <person name="Bajic V."/>
            <person name="Leiknes T."/>
        </authorList>
    </citation>
    <scope>NUCLEOTIDE SEQUENCE [LARGE SCALE GENOMIC DNA]</scope>
    <source>
        <strain evidence="1 2">VG4</strain>
    </source>
</reference>
<gene>
    <name evidence="1" type="ORF">B9G39_08520</name>
</gene>
<protein>
    <submittedName>
        <fullName evidence="1">Uncharacterized protein</fullName>
    </submittedName>
</protein>
<name>A0A4P9VLP4_9GAMM</name>
<evidence type="ECO:0000313" key="1">
    <source>
        <dbReference type="EMBL" id="RDH43479.1"/>
    </source>
</evidence>
<dbReference type="Proteomes" id="UP000257039">
    <property type="component" value="Unassembled WGS sequence"/>
</dbReference>
<accession>A0A4P9VLP4</accession>